<evidence type="ECO:0000313" key="2">
    <source>
        <dbReference type="EMBL" id="PRQ05690.1"/>
    </source>
</evidence>
<dbReference type="EMBL" id="PVNL01000090">
    <property type="protein sequence ID" value="PRQ05690.1"/>
    <property type="molecule type" value="Genomic_DNA"/>
</dbReference>
<reference evidence="2 3" key="1">
    <citation type="submission" date="2018-03" db="EMBL/GenBank/DDBJ databases">
        <title>Draft Genome Sequences of the Obligatory Marine Myxobacteria Enhygromyxa salina SWB007.</title>
        <authorList>
            <person name="Poehlein A."/>
            <person name="Moghaddam J.A."/>
            <person name="Harms H."/>
            <person name="Alanjari M."/>
            <person name="Koenig G.M."/>
            <person name="Daniel R."/>
            <person name="Schaeberle T.F."/>
        </authorList>
    </citation>
    <scope>NUCLEOTIDE SEQUENCE [LARGE SCALE GENOMIC DNA]</scope>
    <source>
        <strain evidence="2 3">SWB007</strain>
    </source>
</reference>
<gene>
    <name evidence="2" type="ORF">ENSA7_44230</name>
</gene>
<name>A0A2S9YKQ5_9BACT</name>
<comment type="caution">
    <text evidence="2">The sequence shown here is derived from an EMBL/GenBank/DDBJ whole genome shotgun (WGS) entry which is preliminary data.</text>
</comment>
<dbReference type="AlphaFoldDB" id="A0A2S9YKQ5"/>
<evidence type="ECO:0000313" key="3">
    <source>
        <dbReference type="Proteomes" id="UP000238823"/>
    </source>
</evidence>
<feature type="region of interest" description="Disordered" evidence="1">
    <location>
        <begin position="49"/>
        <end position="105"/>
    </location>
</feature>
<evidence type="ECO:0000256" key="1">
    <source>
        <dbReference type="SAM" id="MobiDB-lite"/>
    </source>
</evidence>
<sequence>MGGSASSQPRAWVFAQTTSDYRARMQSTVVKLGGLGLIGLTACLGPNPRIDAGELGSESATSDPGHGDPGDGDGDTSDGDTSDTSDTDTDTGTGDPTPTHCDNQVLDGDETDVDCGGSCSGCAPGAGCLEPGDCEAQVCEANVCAAPTCVDGVHNGDEIDVDCGANCRFCTHSEYIEELDDVDDHVIIGDVAMFEDGVFAVLYLPIEPLEFQLRWFDEFAMPISDGLPASSEITLPSFAFPALAATGELDTHLVYAAISGEDATSTSKDVFAVGRGPDTPESHWSIYKGPVAVTSTDIGIDGDVATVVWEQNGEVFLRRYNYALNIPVGLATRANPDFALRPGDAPTLAQRNGLTVVAWIVCEGVDNCDVELRSFEFDWIEDAPVALNLASEQYVNPQLAIAEDDRVAVVFGGGDNGDRKVLATLLNPGLTPNGVPWLLQGGLTGAIPSADVVALDDGSFAFAWPDETDNRVHIRRFVGPELPVVTDVGDEAPWPATNAPVVVRLAASNGLVTAVWGAGVDDVFAVQGQVLSY</sequence>
<protein>
    <submittedName>
        <fullName evidence="2">Uncharacterized protein</fullName>
    </submittedName>
</protein>
<organism evidence="2 3">
    <name type="scientific">Enhygromyxa salina</name>
    <dbReference type="NCBI Taxonomy" id="215803"/>
    <lineage>
        <taxon>Bacteria</taxon>
        <taxon>Pseudomonadati</taxon>
        <taxon>Myxococcota</taxon>
        <taxon>Polyangia</taxon>
        <taxon>Nannocystales</taxon>
        <taxon>Nannocystaceae</taxon>
        <taxon>Enhygromyxa</taxon>
    </lineage>
</organism>
<feature type="compositionally biased region" description="Low complexity" evidence="1">
    <location>
        <begin position="90"/>
        <end position="99"/>
    </location>
</feature>
<accession>A0A2S9YKQ5</accession>
<feature type="compositionally biased region" description="Acidic residues" evidence="1">
    <location>
        <begin position="70"/>
        <end position="89"/>
    </location>
</feature>
<proteinExistence type="predicted"/>
<dbReference type="Proteomes" id="UP000238823">
    <property type="component" value="Unassembled WGS sequence"/>
</dbReference>